<evidence type="ECO:0000313" key="2">
    <source>
        <dbReference type="Proteomes" id="UP000326857"/>
    </source>
</evidence>
<organism evidence="1 2">
    <name type="scientific">Sphingomonas aurantiaca</name>
    <dbReference type="NCBI Taxonomy" id="185949"/>
    <lineage>
        <taxon>Bacteria</taxon>
        <taxon>Pseudomonadati</taxon>
        <taxon>Pseudomonadota</taxon>
        <taxon>Alphaproteobacteria</taxon>
        <taxon>Sphingomonadales</taxon>
        <taxon>Sphingomonadaceae</taxon>
        <taxon>Sphingomonas</taxon>
    </lineage>
</organism>
<dbReference type="AlphaFoldDB" id="A0A5E7XS31"/>
<proteinExistence type="predicted"/>
<accession>A0A5E7XS31</accession>
<evidence type="ECO:0000313" key="1">
    <source>
        <dbReference type="EMBL" id="VVS97245.1"/>
    </source>
</evidence>
<gene>
    <name evidence="1" type="ORF">SPHINGO391_160008</name>
</gene>
<sequence>MISRSCIATAAIGECCVDEGTSSSLSRILSNQYVAEGGEESMAETAKIAYHRERAEQERRRANQAIDGRIKNVHIELALAHGRAAVFGGHRLNAVHDR</sequence>
<dbReference type="Proteomes" id="UP000326857">
    <property type="component" value="Unassembled WGS sequence"/>
</dbReference>
<protein>
    <submittedName>
        <fullName evidence="1">Uncharacterized protein</fullName>
    </submittedName>
</protein>
<dbReference type="EMBL" id="CABVLI010000008">
    <property type="protein sequence ID" value="VVS97245.1"/>
    <property type="molecule type" value="Genomic_DNA"/>
</dbReference>
<reference evidence="1 2" key="1">
    <citation type="submission" date="2019-09" db="EMBL/GenBank/DDBJ databases">
        <authorList>
            <person name="Dittami M. S."/>
        </authorList>
    </citation>
    <scope>NUCLEOTIDE SEQUENCE [LARGE SCALE GENOMIC DNA]</scope>
    <source>
        <strain evidence="1">SPHINGO391</strain>
    </source>
</reference>
<name>A0A5E7XS31_9SPHN</name>